<accession>A0A4Z0BM10</accession>
<organism evidence="1 2">
    <name type="scientific">Ramlibacter rhizophilus</name>
    <dbReference type="NCBI Taxonomy" id="1781167"/>
    <lineage>
        <taxon>Bacteria</taxon>
        <taxon>Pseudomonadati</taxon>
        <taxon>Pseudomonadota</taxon>
        <taxon>Betaproteobacteria</taxon>
        <taxon>Burkholderiales</taxon>
        <taxon>Comamonadaceae</taxon>
        <taxon>Ramlibacter</taxon>
    </lineage>
</organism>
<dbReference type="Pfam" id="PF03928">
    <property type="entry name" value="HbpS-like"/>
    <property type="match status" value="1"/>
</dbReference>
<protein>
    <submittedName>
        <fullName evidence="1">Heme-binding protein</fullName>
    </submittedName>
</protein>
<evidence type="ECO:0000313" key="2">
    <source>
        <dbReference type="Proteomes" id="UP000297564"/>
    </source>
</evidence>
<dbReference type="InterPro" id="IPR038084">
    <property type="entry name" value="PduO/GlcC-like_sf"/>
</dbReference>
<gene>
    <name evidence="1" type="ORF">EZ242_11950</name>
</gene>
<comment type="caution">
    <text evidence="1">The sequence shown here is derived from an EMBL/GenBank/DDBJ whole genome shotgun (WGS) entry which is preliminary data.</text>
</comment>
<dbReference type="OrthoDB" id="9800768at2"/>
<dbReference type="Gene3D" id="3.30.450.150">
    <property type="entry name" value="Haem-degrading domain"/>
    <property type="match status" value="1"/>
</dbReference>
<dbReference type="PANTHER" id="PTHR34309:SF1">
    <property type="entry name" value="PROTEIN GLCG"/>
    <property type="match status" value="1"/>
</dbReference>
<name>A0A4Z0BM10_9BURK</name>
<reference evidence="1 2" key="1">
    <citation type="submission" date="2019-03" db="EMBL/GenBank/DDBJ databases">
        <title>Ramlibacter rhizophilus CCTCC AB2015357, whole genome shotgun sequence.</title>
        <authorList>
            <person name="Zhang X."/>
            <person name="Feng G."/>
            <person name="Zhu H."/>
        </authorList>
    </citation>
    <scope>NUCLEOTIDE SEQUENCE [LARGE SCALE GENOMIC DNA]</scope>
    <source>
        <strain evidence="1 2">CCTCC AB2015357</strain>
    </source>
</reference>
<dbReference type="SUPFAM" id="SSF143744">
    <property type="entry name" value="GlcG-like"/>
    <property type="match status" value="1"/>
</dbReference>
<keyword evidence="2" id="KW-1185">Reference proteome</keyword>
<dbReference type="Proteomes" id="UP000297564">
    <property type="component" value="Unassembled WGS sequence"/>
</dbReference>
<dbReference type="InterPro" id="IPR052517">
    <property type="entry name" value="GlcG_carb_metab_protein"/>
</dbReference>
<dbReference type="InterPro" id="IPR005624">
    <property type="entry name" value="PduO/GlcC-like"/>
</dbReference>
<dbReference type="RefSeq" id="WP_135285383.1">
    <property type="nucleotide sequence ID" value="NZ_SMLL01000004.1"/>
</dbReference>
<dbReference type="PANTHER" id="PTHR34309">
    <property type="entry name" value="SLR1406 PROTEIN"/>
    <property type="match status" value="1"/>
</dbReference>
<dbReference type="AlphaFoldDB" id="A0A4Z0BM10"/>
<proteinExistence type="predicted"/>
<sequence length="173" mass="18664">MPRLTLAECRRFMDAAFHKARDMGVPVSVAIVGPEGHLIALERMDDAGFITPDTARAKAYTMAAFRSMSPRFSDGLVIQQWFKERNPQMLANASVFTNGQIVASGGCAPVFVGDEMVGCYGISGATSGQDEEIGEYARAQVGWAHAAATDVLPQDAKDHINAIYAQVGLDRRV</sequence>
<evidence type="ECO:0000313" key="1">
    <source>
        <dbReference type="EMBL" id="TFY99840.1"/>
    </source>
</evidence>
<dbReference type="EMBL" id="SMLL01000004">
    <property type="protein sequence ID" value="TFY99840.1"/>
    <property type="molecule type" value="Genomic_DNA"/>
</dbReference>